<gene>
    <name evidence="2" type="ORF">ACAOBT_LOCUS1774</name>
</gene>
<organism evidence="2 3">
    <name type="scientific">Acanthoscelides obtectus</name>
    <name type="common">Bean weevil</name>
    <name type="synonym">Bruchus obtectus</name>
    <dbReference type="NCBI Taxonomy" id="200917"/>
    <lineage>
        <taxon>Eukaryota</taxon>
        <taxon>Metazoa</taxon>
        <taxon>Ecdysozoa</taxon>
        <taxon>Arthropoda</taxon>
        <taxon>Hexapoda</taxon>
        <taxon>Insecta</taxon>
        <taxon>Pterygota</taxon>
        <taxon>Neoptera</taxon>
        <taxon>Endopterygota</taxon>
        <taxon>Coleoptera</taxon>
        <taxon>Polyphaga</taxon>
        <taxon>Cucujiformia</taxon>
        <taxon>Chrysomeloidea</taxon>
        <taxon>Chrysomelidae</taxon>
        <taxon>Bruchinae</taxon>
        <taxon>Bruchini</taxon>
        <taxon>Acanthoscelides</taxon>
    </lineage>
</organism>
<protein>
    <submittedName>
        <fullName evidence="2">Uncharacterized protein</fullName>
    </submittedName>
</protein>
<evidence type="ECO:0000313" key="3">
    <source>
        <dbReference type="Proteomes" id="UP001152888"/>
    </source>
</evidence>
<proteinExistence type="predicted"/>
<evidence type="ECO:0000256" key="1">
    <source>
        <dbReference type="SAM" id="MobiDB-lite"/>
    </source>
</evidence>
<dbReference type="Proteomes" id="UP001152888">
    <property type="component" value="Unassembled WGS sequence"/>
</dbReference>
<feature type="region of interest" description="Disordered" evidence="1">
    <location>
        <begin position="1"/>
        <end position="23"/>
    </location>
</feature>
<sequence>MDISFEEDDRSTLDGSNDETDTLTHKTINKHERSLENRIMEATIGQICPFNDPHPSTSSGGIIESKCLKLKDIEDSSVSVFVDEKMPFKEIVSSAHKIDEPKDSAQLIRHLSPIPRIKIVQNRLSKGTTAAQILTERPYKNDLEKKIDKNEKKKVKLNLNEGAKGKVGYATRIN</sequence>
<accession>A0A9P0JNG8</accession>
<dbReference type="EMBL" id="CAKOFQ010006667">
    <property type="protein sequence ID" value="CAH1956870.1"/>
    <property type="molecule type" value="Genomic_DNA"/>
</dbReference>
<dbReference type="AlphaFoldDB" id="A0A9P0JNG8"/>
<dbReference type="OrthoDB" id="6115549at2759"/>
<evidence type="ECO:0000313" key="2">
    <source>
        <dbReference type="EMBL" id="CAH1956870.1"/>
    </source>
</evidence>
<reference evidence="2" key="1">
    <citation type="submission" date="2022-03" db="EMBL/GenBank/DDBJ databases">
        <authorList>
            <person name="Sayadi A."/>
        </authorList>
    </citation>
    <scope>NUCLEOTIDE SEQUENCE</scope>
</reference>
<keyword evidence="3" id="KW-1185">Reference proteome</keyword>
<comment type="caution">
    <text evidence="2">The sequence shown here is derived from an EMBL/GenBank/DDBJ whole genome shotgun (WGS) entry which is preliminary data.</text>
</comment>
<name>A0A9P0JNG8_ACAOB</name>